<accession>A0A5E4MW29</accession>
<gene>
    <name evidence="1" type="ORF">CINCED_3A020352</name>
</gene>
<dbReference type="OrthoDB" id="6629168at2759"/>
<dbReference type="EMBL" id="CABPRJ010001434">
    <property type="protein sequence ID" value="VVC36505.1"/>
    <property type="molecule type" value="Genomic_DNA"/>
</dbReference>
<keyword evidence="2" id="KW-1185">Reference proteome</keyword>
<name>A0A5E4MW29_9HEMI</name>
<evidence type="ECO:0000313" key="1">
    <source>
        <dbReference type="EMBL" id="VVC36505.1"/>
    </source>
</evidence>
<sequence>MREITVAAINRKGTVDKAHRIKIDKNIILNKQLFDFVSEDSISICTTNNNSVKFTKKDPSSWENDPEFIEAKRTVKSWNIVNDLAERVIALT</sequence>
<reference evidence="1 2" key="1">
    <citation type="submission" date="2019-08" db="EMBL/GenBank/DDBJ databases">
        <authorList>
            <person name="Alioto T."/>
            <person name="Alioto T."/>
            <person name="Gomez Garrido J."/>
        </authorList>
    </citation>
    <scope>NUCLEOTIDE SEQUENCE [LARGE SCALE GENOMIC DNA]</scope>
</reference>
<protein>
    <submittedName>
        <fullName evidence="1">Uncharacterized protein</fullName>
    </submittedName>
</protein>
<dbReference type="Proteomes" id="UP000325440">
    <property type="component" value="Unassembled WGS sequence"/>
</dbReference>
<dbReference type="AlphaFoldDB" id="A0A5E4MW29"/>
<evidence type="ECO:0000313" key="2">
    <source>
        <dbReference type="Proteomes" id="UP000325440"/>
    </source>
</evidence>
<proteinExistence type="predicted"/>
<organism evidence="1 2">
    <name type="scientific">Cinara cedri</name>
    <dbReference type="NCBI Taxonomy" id="506608"/>
    <lineage>
        <taxon>Eukaryota</taxon>
        <taxon>Metazoa</taxon>
        <taxon>Ecdysozoa</taxon>
        <taxon>Arthropoda</taxon>
        <taxon>Hexapoda</taxon>
        <taxon>Insecta</taxon>
        <taxon>Pterygota</taxon>
        <taxon>Neoptera</taxon>
        <taxon>Paraneoptera</taxon>
        <taxon>Hemiptera</taxon>
        <taxon>Sternorrhyncha</taxon>
        <taxon>Aphidomorpha</taxon>
        <taxon>Aphidoidea</taxon>
        <taxon>Aphididae</taxon>
        <taxon>Lachninae</taxon>
        <taxon>Cinara</taxon>
    </lineage>
</organism>